<feature type="non-terminal residue" evidence="1">
    <location>
        <position position="1"/>
    </location>
</feature>
<proteinExistence type="predicted"/>
<organism evidence="1">
    <name type="scientific">marine sediment metagenome</name>
    <dbReference type="NCBI Taxonomy" id="412755"/>
    <lineage>
        <taxon>unclassified sequences</taxon>
        <taxon>metagenomes</taxon>
        <taxon>ecological metagenomes</taxon>
    </lineage>
</organism>
<comment type="caution">
    <text evidence="1">The sequence shown here is derived from an EMBL/GenBank/DDBJ whole genome shotgun (WGS) entry which is preliminary data.</text>
</comment>
<dbReference type="EMBL" id="LAZR01050362">
    <property type="protein sequence ID" value="KKK87522.1"/>
    <property type="molecule type" value="Genomic_DNA"/>
</dbReference>
<dbReference type="AlphaFoldDB" id="A0A0F8Z198"/>
<accession>A0A0F8Z198</accession>
<name>A0A0F8Z198_9ZZZZ</name>
<reference evidence="1" key="1">
    <citation type="journal article" date="2015" name="Nature">
        <title>Complex archaea that bridge the gap between prokaryotes and eukaryotes.</title>
        <authorList>
            <person name="Spang A."/>
            <person name="Saw J.H."/>
            <person name="Jorgensen S.L."/>
            <person name="Zaremba-Niedzwiedzka K."/>
            <person name="Martijn J."/>
            <person name="Lind A.E."/>
            <person name="van Eijk R."/>
            <person name="Schleper C."/>
            <person name="Guy L."/>
            <person name="Ettema T.J."/>
        </authorList>
    </citation>
    <scope>NUCLEOTIDE SEQUENCE</scope>
</reference>
<evidence type="ECO:0000313" key="1">
    <source>
        <dbReference type="EMBL" id="KKK87522.1"/>
    </source>
</evidence>
<sequence>TVTDQSTFDPQEIKNFYDKTIKNLRDWSIQNITITNNEDIRRIFTKFEVREGNYLLSGHLSQQFHVLLYYKPEQRVIECQKELSEIIENTRDKEAEIADLGDQFVINKLKELGYKDLDNQKLFEIFFNNDEVREKIYSEIEQQSDVDFQKLSKKKVELFNELDSFLMETYQTTPILIDDARLVTGEEGCLCTFDLEHIKNKNKEGLFDSKKIPQNVKQKIIERLDQIEKFLRL</sequence>
<protein>
    <submittedName>
        <fullName evidence="1">Uncharacterized protein</fullName>
    </submittedName>
</protein>
<gene>
    <name evidence="1" type="ORF">LCGC14_2752410</name>
</gene>